<organism evidence="1">
    <name type="scientific">viral metagenome</name>
    <dbReference type="NCBI Taxonomy" id="1070528"/>
    <lineage>
        <taxon>unclassified sequences</taxon>
        <taxon>metagenomes</taxon>
        <taxon>organismal metagenomes</taxon>
    </lineage>
</organism>
<name>A0A6C0HYR7_9ZZZZ</name>
<accession>A0A6C0HYR7</accession>
<protein>
    <submittedName>
        <fullName evidence="1">Uncharacterized protein</fullName>
    </submittedName>
</protein>
<dbReference type="AlphaFoldDB" id="A0A6C0HYR7"/>
<evidence type="ECO:0000313" key="1">
    <source>
        <dbReference type="EMBL" id="QHT85540.1"/>
    </source>
</evidence>
<sequence length="301" mass="35233">MNEIMKRLRAYKPSSKLQSYPKPIGTLSYSCPPEVDLAELTHCTEYVVGSHKITFYYTTEKIDDYFSFVDRLLWVLNPKPIVADILLTSAKKFYPKGKVFGPSNVNTGYSSDKVVVYRKEEWFKVLIHEFFHFLHHEHVLFEPSLQKRILSIFKVDSEVNLYESYCEVWARTLNCCILSSCNHVPVETLLYHEKKYSLRHMVNVLHHMGLTYPQLFEPSDYREDTNVLAYIVLTAILMHHDFLTHHIALMPGFTLTDAEPYVAFLEKHCHDKHFLYAVKRVKPKVTTTMSYYDVTKCMGKV</sequence>
<proteinExistence type="predicted"/>
<dbReference type="EMBL" id="MN740042">
    <property type="protein sequence ID" value="QHT85540.1"/>
    <property type="molecule type" value="Genomic_DNA"/>
</dbReference>
<reference evidence="1" key="1">
    <citation type="journal article" date="2020" name="Nature">
        <title>Giant virus diversity and host interactions through global metagenomics.</title>
        <authorList>
            <person name="Schulz F."/>
            <person name="Roux S."/>
            <person name="Paez-Espino D."/>
            <person name="Jungbluth S."/>
            <person name="Walsh D.A."/>
            <person name="Denef V.J."/>
            <person name="McMahon K.D."/>
            <person name="Konstantinidis K.T."/>
            <person name="Eloe-Fadrosh E.A."/>
            <person name="Kyrpides N.C."/>
            <person name="Woyke T."/>
        </authorList>
    </citation>
    <scope>NUCLEOTIDE SEQUENCE</scope>
    <source>
        <strain evidence="1">GVMAG-M-3300023184-17</strain>
    </source>
</reference>